<keyword evidence="2" id="KW-1185">Reference proteome</keyword>
<name>A0ABR2LCE9_9EUKA</name>
<dbReference type="InterPro" id="IPR053139">
    <property type="entry name" value="Surface_bspA-like"/>
</dbReference>
<organism evidence="1 2">
    <name type="scientific">Tritrichomonas musculus</name>
    <dbReference type="NCBI Taxonomy" id="1915356"/>
    <lineage>
        <taxon>Eukaryota</taxon>
        <taxon>Metamonada</taxon>
        <taxon>Parabasalia</taxon>
        <taxon>Tritrichomonadida</taxon>
        <taxon>Tritrichomonadidae</taxon>
        <taxon>Tritrichomonas</taxon>
    </lineage>
</organism>
<proteinExistence type="predicted"/>
<protein>
    <recommendedName>
        <fullName evidence="3">Surface antigen BspA-like</fullName>
    </recommendedName>
</protein>
<dbReference type="InterPro" id="IPR032675">
    <property type="entry name" value="LRR_dom_sf"/>
</dbReference>
<dbReference type="InterPro" id="IPR026906">
    <property type="entry name" value="LRR_5"/>
</dbReference>
<accession>A0ABR2LCE9</accession>
<evidence type="ECO:0000313" key="2">
    <source>
        <dbReference type="Proteomes" id="UP001470230"/>
    </source>
</evidence>
<dbReference type="Gene3D" id="3.80.10.10">
    <property type="entry name" value="Ribonuclease Inhibitor"/>
    <property type="match status" value="1"/>
</dbReference>
<dbReference type="PANTHER" id="PTHR45661:SF3">
    <property type="entry name" value="IG-LIKE DOMAIN-CONTAINING PROTEIN"/>
    <property type="match status" value="1"/>
</dbReference>
<sequence length="117" mass="13283">MNIPFSVVSLVNHSFYNCKALRQIYIPSVKKIGSYAFAQCPSLHEIEIDSPEIEIGKNAYNICQNVELLKNMTFIPKGMFKNCSLIVHLILPSSLDAFVRIHSTNAIHKLKLSYQNQ</sequence>
<dbReference type="PANTHER" id="PTHR45661">
    <property type="entry name" value="SURFACE ANTIGEN"/>
    <property type="match status" value="1"/>
</dbReference>
<evidence type="ECO:0008006" key="3">
    <source>
        <dbReference type="Google" id="ProtNLM"/>
    </source>
</evidence>
<gene>
    <name evidence="1" type="ORF">M9Y10_002478</name>
</gene>
<dbReference type="Pfam" id="PF13306">
    <property type="entry name" value="LRR_5"/>
    <property type="match status" value="1"/>
</dbReference>
<reference evidence="1 2" key="1">
    <citation type="submission" date="2024-04" db="EMBL/GenBank/DDBJ databases">
        <title>Tritrichomonas musculus Genome.</title>
        <authorList>
            <person name="Alves-Ferreira E."/>
            <person name="Grigg M."/>
            <person name="Lorenzi H."/>
            <person name="Galac M."/>
        </authorList>
    </citation>
    <scope>NUCLEOTIDE SEQUENCE [LARGE SCALE GENOMIC DNA]</scope>
    <source>
        <strain evidence="1 2">EAF2021</strain>
    </source>
</reference>
<comment type="caution">
    <text evidence="1">The sequence shown here is derived from an EMBL/GenBank/DDBJ whole genome shotgun (WGS) entry which is preliminary data.</text>
</comment>
<evidence type="ECO:0000313" key="1">
    <source>
        <dbReference type="EMBL" id="KAK8900155.1"/>
    </source>
</evidence>
<dbReference type="EMBL" id="JAPFFF010000001">
    <property type="protein sequence ID" value="KAK8900155.1"/>
    <property type="molecule type" value="Genomic_DNA"/>
</dbReference>
<dbReference type="Proteomes" id="UP001470230">
    <property type="component" value="Unassembled WGS sequence"/>
</dbReference>
<dbReference type="SUPFAM" id="SSF52058">
    <property type="entry name" value="L domain-like"/>
    <property type="match status" value="1"/>
</dbReference>